<feature type="region of interest" description="Disordered" evidence="5">
    <location>
        <begin position="223"/>
        <end position="246"/>
    </location>
</feature>
<dbReference type="STRING" id="1399968.CI15_16050"/>
<dbReference type="SUPFAM" id="SSF52540">
    <property type="entry name" value="P-loop containing nucleoside triphosphate hydrolases"/>
    <property type="match status" value="1"/>
</dbReference>
<dbReference type="InterPro" id="IPR003439">
    <property type="entry name" value="ABC_transporter-like_ATP-bd"/>
</dbReference>
<dbReference type="SMART" id="SM00382">
    <property type="entry name" value="AAA"/>
    <property type="match status" value="1"/>
</dbReference>
<evidence type="ECO:0000256" key="5">
    <source>
        <dbReference type="SAM" id="MobiDB-lite"/>
    </source>
</evidence>
<keyword evidence="4 7" id="KW-0067">ATP-binding</keyword>
<dbReference type="Proteomes" id="UP000075613">
    <property type="component" value="Unassembled WGS sequence"/>
</dbReference>
<evidence type="ECO:0000259" key="6">
    <source>
        <dbReference type="PROSITE" id="PS50893"/>
    </source>
</evidence>
<dbReference type="EMBL" id="LRBG01000012">
    <property type="protein sequence ID" value="KXU87641.1"/>
    <property type="molecule type" value="Genomic_DNA"/>
</dbReference>
<dbReference type="InterPro" id="IPR003593">
    <property type="entry name" value="AAA+_ATPase"/>
</dbReference>
<evidence type="ECO:0000256" key="2">
    <source>
        <dbReference type="ARBA" id="ARBA00022519"/>
    </source>
</evidence>
<feature type="domain" description="ABC transporter" evidence="6">
    <location>
        <begin position="7"/>
        <end position="244"/>
    </location>
</feature>
<accession>A0A149PRE5</accession>
<dbReference type="PANTHER" id="PTHR43119">
    <property type="entry name" value="ABC TRANSPORT PROTEIN ATP-BINDING COMPONENT-RELATED"/>
    <property type="match status" value="1"/>
</dbReference>
<dbReference type="GO" id="GO:0005524">
    <property type="term" value="F:ATP binding"/>
    <property type="evidence" value="ECO:0007669"/>
    <property type="project" value="UniProtKB-KW"/>
</dbReference>
<evidence type="ECO:0000313" key="8">
    <source>
        <dbReference type="Proteomes" id="UP000075613"/>
    </source>
</evidence>
<keyword evidence="8" id="KW-1185">Reference proteome</keyword>
<gene>
    <name evidence="7" type="ORF">CI15_16050</name>
</gene>
<evidence type="ECO:0000256" key="1">
    <source>
        <dbReference type="ARBA" id="ARBA00022475"/>
    </source>
</evidence>
<keyword evidence="2" id="KW-0997">Cell inner membrane</keyword>
<dbReference type="Gene3D" id="3.40.50.300">
    <property type="entry name" value="P-loop containing nucleotide triphosphate hydrolases"/>
    <property type="match status" value="1"/>
</dbReference>
<keyword evidence="1" id="KW-1003">Cell membrane</keyword>
<evidence type="ECO:0000256" key="4">
    <source>
        <dbReference type="ARBA" id="ARBA00022840"/>
    </source>
</evidence>
<keyword evidence="2" id="KW-0472">Membrane</keyword>
<dbReference type="PANTHER" id="PTHR43119:SF1">
    <property type="entry name" value="ABC TRANSPORTER DOMAIN-CONTAINING PROTEIN"/>
    <property type="match status" value="1"/>
</dbReference>
<dbReference type="Pfam" id="PF00005">
    <property type="entry name" value="ABC_tran"/>
    <property type="match status" value="1"/>
</dbReference>
<dbReference type="AlphaFoldDB" id="A0A149PRE5"/>
<sequence length="246" mass="26881">MTDVPFVLADGISRRDAQRGQTLLQPTTFALRAGERVAITGPSGSGKSVFLRALALLDPLDAGRILWHGAPVERTAIPRYRRNVAYIRQRPALIDGSVEDNLRYPFELRAYRDVRFDRARAARLAVQAGRGEDFLGKRASELSGGEAQIAALIRVLQLAPEVLLLDEPTASLDPASSRAIEALVEAWFDAAPGAHASMWVSHDLEQAARMSERHLTMHAGVLAEASAPHGDTQPRVTADLPREPRQ</sequence>
<dbReference type="RefSeq" id="WP_062129300.1">
    <property type="nucleotide sequence ID" value="NZ_LRBG01000012.1"/>
</dbReference>
<comment type="caution">
    <text evidence="7">The sequence shown here is derived from an EMBL/GenBank/DDBJ whole genome shotgun (WGS) entry which is preliminary data.</text>
</comment>
<dbReference type="InterPro" id="IPR027417">
    <property type="entry name" value="P-loop_NTPase"/>
</dbReference>
<dbReference type="GO" id="GO:0016887">
    <property type="term" value="F:ATP hydrolysis activity"/>
    <property type="evidence" value="ECO:0007669"/>
    <property type="project" value="InterPro"/>
</dbReference>
<reference evidence="7 8" key="1">
    <citation type="journal article" date="2015" name="Int. J. Syst. Evol. Microbiol.">
        <title>Burkholderia monticola sp. nov., isolated from mountain soil.</title>
        <authorList>
            <person name="Baek I."/>
            <person name="Seo B."/>
            <person name="Lee I."/>
            <person name="Yi H."/>
            <person name="Chun J."/>
        </authorList>
    </citation>
    <scope>NUCLEOTIDE SEQUENCE [LARGE SCALE GENOMIC DNA]</scope>
    <source>
        <strain evidence="7 8">JC2948</strain>
    </source>
</reference>
<dbReference type="PROSITE" id="PS50893">
    <property type="entry name" value="ABC_TRANSPORTER_2"/>
    <property type="match status" value="1"/>
</dbReference>
<protein>
    <submittedName>
        <fullName evidence="7">ABC transporter ATP-binding protein</fullName>
    </submittedName>
</protein>
<evidence type="ECO:0000256" key="3">
    <source>
        <dbReference type="ARBA" id="ARBA00022741"/>
    </source>
</evidence>
<proteinExistence type="predicted"/>
<name>A0A149PRE5_9BURK</name>
<organism evidence="7 8">
    <name type="scientific">Paraburkholderia monticola</name>
    <dbReference type="NCBI Taxonomy" id="1399968"/>
    <lineage>
        <taxon>Bacteria</taxon>
        <taxon>Pseudomonadati</taxon>
        <taxon>Pseudomonadota</taxon>
        <taxon>Betaproteobacteria</taxon>
        <taxon>Burkholderiales</taxon>
        <taxon>Burkholderiaceae</taxon>
        <taxon>Paraburkholderia</taxon>
    </lineage>
</organism>
<keyword evidence="3" id="KW-0547">Nucleotide-binding</keyword>
<evidence type="ECO:0000313" key="7">
    <source>
        <dbReference type="EMBL" id="KXU87641.1"/>
    </source>
</evidence>
<dbReference type="OrthoDB" id="4408248at2"/>